<dbReference type="Proteomes" id="UP000515135">
    <property type="component" value="Unplaced"/>
</dbReference>
<protein>
    <recommendedName>
        <fullName evidence="13">Peroxiredoxin-6</fullName>
        <ecNumber evidence="11">1.11.1.27</ecNumber>
        <ecNumber evidence="12">2.3.1.23</ecNumber>
        <ecNumber evidence="2">3.1.1.4</ecNumber>
    </recommendedName>
    <alternativeName>
        <fullName evidence="16">1-Cys peroxiredoxin</fullName>
    </alternativeName>
    <alternativeName>
        <fullName evidence="15">Acidic calcium-independent phospholipase A2</fullName>
    </alternativeName>
    <alternativeName>
        <fullName evidence="14">Glutathione-dependent peroxiredoxin</fullName>
    </alternativeName>
    <alternativeName>
        <fullName evidence="18">Lysophosphatidylcholine acyltransferase 5</fullName>
    </alternativeName>
    <alternativeName>
        <fullName evidence="17">Non-selenium glutathione peroxidase</fullName>
    </alternativeName>
</protein>
<evidence type="ECO:0000256" key="1">
    <source>
        <dbReference type="ARBA" id="ARBA00001604"/>
    </source>
</evidence>
<dbReference type="FunFam" id="3.40.30.10:FF:000011">
    <property type="entry name" value="Peroxiredoxin PRX1"/>
    <property type="match status" value="1"/>
</dbReference>
<dbReference type="EC" id="2.3.1.23" evidence="12"/>
<comment type="similarity">
    <text evidence="10">Belongs to the peroxiredoxin family. Prx6 subfamily.</text>
</comment>
<evidence type="ECO:0000256" key="17">
    <source>
        <dbReference type="ARBA" id="ARBA00032330"/>
    </source>
</evidence>
<evidence type="ECO:0000256" key="6">
    <source>
        <dbReference type="ARBA" id="ARBA00023284"/>
    </source>
</evidence>
<comment type="catalytic activity">
    <reaction evidence="9">
        <text>a 1-acyl-sn-glycero-3-phosphocholine + an acyl-CoA = a 1,2-diacyl-sn-glycero-3-phosphocholine + CoA</text>
        <dbReference type="Rhea" id="RHEA:12937"/>
        <dbReference type="ChEBI" id="CHEBI:57287"/>
        <dbReference type="ChEBI" id="CHEBI:57643"/>
        <dbReference type="ChEBI" id="CHEBI:58168"/>
        <dbReference type="ChEBI" id="CHEBI:58342"/>
        <dbReference type="EC" id="2.3.1.23"/>
    </reaction>
</comment>
<dbReference type="GO" id="GO:0051920">
    <property type="term" value="F:peroxiredoxin activity"/>
    <property type="evidence" value="ECO:0007669"/>
    <property type="project" value="InterPro"/>
</dbReference>
<dbReference type="Gene3D" id="3.40.30.10">
    <property type="entry name" value="Glutaredoxin"/>
    <property type="match status" value="1"/>
</dbReference>
<dbReference type="RefSeq" id="XP_019643475.1">
    <property type="nucleotide sequence ID" value="XM_019787916.1"/>
</dbReference>
<evidence type="ECO:0000256" key="7">
    <source>
        <dbReference type="ARBA" id="ARBA00024460"/>
    </source>
</evidence>
<reference evidence="24" key="1">
    <citation type="submission" date="2025-08" db="UniProtKB">
        <authorList>
            <consortium name="RefSeq"/>
        </authorList>
    </citation>
    <scope>IDENTIFICATION</scope>
    <source>
        <tissue evidence="24">Gonad</tissue>
    </source>
</reference>
<evidence type="ECO:0000259" key="22">
    <source>
        <dbReference type="PROSITE" id="PS51352"/>
    </source>
</evidence>
<dbReference type="Pfam" id="PF10417">
    <property type="entry name" value="1-cysPrx_C"/>
    <property type="match status" value="1"/>
</dbReference>
<evidence type="ECO:0000256" key="18">
    <source>
        <dbReference type="ARBA" id="ARBA00033065"/>
    </source>
</evidence>
<dbReference type="GO" id="GO:0005829">
    <property type="term" value="C:cytosol"/>
    <property type="evidence" value="ECO:0007669"/>
    <property type="project" value="TreeGrafter"/>
</dbReference>
<evidence type="ECO:0000256" key="5">
    <source>
        <dbReference type="ARBA" id="ARBA00023002"/>
    </source>
</evidence>
<evidence type="ECO:0000256" key="16">
    <source>
        <dbReference type="ARBA" id="ARBA00031264"/>
    </source>
</evidence>
<dbReference type="InterPro" id="IPR024706">
    <property type="entry name" value="Peroxiredoxin_AhpC-typ"/>
</dbReference>
<dbReference type="GO" id="GO:0047184">
    <property type="term" value="F:1-acylglycerophosphocholine O-acyltransferase activity"/>
    <property type="evidence" value="ECO:0007669"/>
    <property type="project" value="UniProtKB-EC"/>
</dbReference>
<comment type="function">
    <text evidence="20">Thiol-specific peroxidase that catalyzes the reduction of hydrogen peroxide and organic hydroperoxides to water and alcohols, respectively.</text>
</comment>
<dbReference type="PANTHER" id="PTHR43503">
    <property type="entry name" value="MCG48959-RELATED"/>
    <property type="match status" value="1"/>
</dbReference>
<evidence type="ECO:0000256" key="19">
    <source>
        <dbReference type="ARBA" id="ARBA00048227"/>
    </source>
</evidence>
<dbReference type="CDD" id="cd03016">
    <property type="entry name" value="PRX_1cys"/>
    <property type="match status" value="1"/>
</dbReference>
<organism evidence="23 24">
    <name type="scientific">Branchiostoma belcheri</name>
    <name type="common">Amphioxus</name>
    <dbReference type="NCBI Taxonomy" id="7741"/>
    <lineage>
        <taxon>Eukaryota</taxon>
        <taxon>Metazoa</taxon>
        <taxon>Chordata</taxon>
        <taxon>Cephalochordata</taxon>
        <taxon>Leptocardii</taxon>
        <taxon>Amphioxiformes</taxon>
        <taxon>Branchiostomatidae</taxon>
        <taxon>Branchiostoma</taxon>
    </lineage>
</organism>
<accession>A0A6P4ZQJ1</accession>
<evidence type="ECO:0000313" key="23">
    <source>
        <dbReference type="Proteomes" id="UP000515135"/>
    </source>
</evidence>
<dbReference type="InterPro" id="IPR019479">
    <property type="entry name" value="Peroxiredoxin_C"/>
</dbReference>
<keyword evidence="4 20" id="KW-0049">Antioxidant</keyword>
<evidence type="ECO:0000256" key="2">
    <source>
        <dbReference type="ARBA" id="ARBA00013278"/>
    </source>
</evidence>
<dbReference type="FunFam" id="3.30.1020.10:FF:000001">
    <property type="entry name" value="1-Cys peroxiredoxin"/>
    <property type="match status" value="1"/>
</dbReference>
<evidence type="ECO:0000256" key="9">
    <source>
        <dbReference type="ARBA" id="ARBA00024623"/>
    </source>
</evidence>
<evidence type="ECO:0000313" key="24">
    <source>
        <dbReference type="RefSeq" id="XP_019643475.1"/>
    </source>
</evidence>
<evidence type="ECO:0000256" key="21">
    <source>
        <dbReference type="PIRSR" id="PIRSR000239-1"/>
    </source>
</evidence>
<evidence type="ECO:0000256" key="15">
    <source>
        <dbReference type="ARBA" id="ARBA00031084"/>
    </source>
</evidence>
<evidence type="ECO:0000256" key="12">
    <source>
        <dbReference type="ARBA" id="ARBA00026120"/>
    </source>
</evidence>
<evidence type="ECO:0000256" key="8">
    <source>
        <dbReference type="ARBA" id="ARBA00024523"/>
    </source>
</evidence>
<feature type="domain" description="Thioredoxin" evidence="22">
    <location>
        <begin position="4"/>
        <end position="166"/>
    </location>
</feature>
<dbReference type="InterPro" id="IPR000866">
    <property type="entry name" value="AhpC/TSA"/>
</dbReference>
<comment type="catalytic activity">
    <reaction evidence="19">
        <text>1,2-dihexadecanoyl-sn-glycero-3-phosphocholine + H2O = 1-hexadecanoyl-sn-glycero-3-phosphocholine + hexadecanoate + H(+)</text>
        <dbReference type="Rhea" id="RHEA:41223"/>
        <dbReference type="ChEBI" id="CHEBI:7896"/>
        <dbReference type="ChEBI" id="CHEBI:15377"/>
        <dbReference type="ChEBI" id="CHEBI:15378"/>
        <dbReference type="ChEBI" id="CHEBI:72998"/>
        <dbReference type="ChEBI" id="CHEBI:72999"/>
    </reaction>
    <physiologicalReaction direction="left-to-right" evidence="19">
        <dbReference type="Rhea" id="RHEA:41224"/>
    </physiologicalReaction>
</comment>
<dbReference type="SUPFAM" id="SSF52833">
    <property type="entry name" value="Thioredoxin-like"/>
    <property type="match status" value="1"/>
</dbReference>
<dbReference type="InterPro" id="IPR036249">
    <property type="entry name" value="Thioredoxin-like_sf"/>
</dbReference>
<comment type="catalytic activity">
    <reaction evidence="8">
        <text>a hydroperoxide + 2 glutathione = an alcohol + glutathione disulfide + H2O</text>
        <dbReference type="Rhea" id="RHEA:62632"/>
        <dbReference type="ChEBI" id="CHEBI:15377"/>
        <dbReference type="ChEBI" id="CHEBI:30879"/>
        <dbReference type="ChEBI" id="CHEBI:35924"/>
        <dbReference type="ChEBI" id="CHEBI:57925"/>
        <dbReference type="ChEBI" id="CHEBI:58297"/>
        <dbReference type="EC" id="1.11.1.27"/>
    </reaction>
</comment>
<dbReference type="PIRSF" id="PIRSF000239">
    <property type="entry name" value="AHPC"/>
    <property type="match status" value="1"/>
</dbReference>
<evidence type="ECO:0000256" key="11">
    <source>
        <dbReference type="ARBA" id="ARBA00026115"/>
    </source>
</evidence>
<dbReference type="GO" id="GO:0004623">
    <property type="term" value="F:phospholipase A2 activity"/>
    <property type="evidence" value="ECO:0007669"/>
    <property type="project" value="UniProtKB-EC"/>
</dbReference>
<dbReference type="InterPro" id="IPR045020">
    <property type="entry name" value="PRX_1cys"/>
</dbReference>
<dbReference type="GO" id="GO:0005739">
    <property type="term" value="C:mitochondrion"/>
    <property type="evidence" value="ECO:0007669"/>
    <property type="project" value="TreeGrafter"/>
</dbReference>
<feature type="active site" description="Cysteine sulfenic acid (-SOH) intermediate; for peroxidase activity" evidence="21">
    <location>
        <position position="46"/>
    </location>
</feature>
<evidence type="ECO:0000256" key="3">
    <source>
        <dbReference type="ARBA" id="ARBA00022559"/>
    </source>
</evidence>
<keyword evidence="23" id="KW-1185">Reference proteome</keyword>
<dbReference type="PROSITE" id="PS51352">
    <property type="entry name" value="THIOREDOXIN_2"/>
    <property type="match status" value="1"/>
</dbReference>
<evidence type="ECO:0000256" key="10">
    <source>
        <dbReference type="ARBA" id="ARBA00025719"/>
    </source>
</evidence>
<evidence type="ECO:0000256" key="14">
    <source>
        <dbReference type="ARBA" id="ARBA00030018"/>
    </source>
</evidence>
<keyword evidence="3 20" id="KW-0575">Peroxidase</keyword>
<dbReference type="InterPro" id="IPR013766">
    <property type="entry name" value="Thioredoxin_domain"/>
</dbReference>
<dbReference type="EC" id="3.1.1.4" evidence="2"/>
<comment type="catalytic activity">
    <reaction evidence="7">
        <text>1-hexadecanoyl-sn-glycero-3-phosphocholine + hexadecanoyl-CoA = 1,2-dihexadecanoyl-sn-glycero-3-phosphocholine + CoA</text>
        <dbReference type="Rhea" id="RHEA:35983"/>
        <dbReference type="ChEBI" id="CHEBI:57287"/>
        <dbReference type="ChEBI" id="CHEBI:57379"/>
        <dbReference type="ChEBI" id="CHEBI:72998"/>
        <dbReference type="ChEBI" id="CHEBI:72999"/>
    </reaction>
    <physiologicalReaction direction="left-to-right" evidence="7">
        <dbReference type="Rhea" id="RHEA:35984"/>
    </physiologicalReaction>
</comment>
<keyword evidence="6 20" id="KW-0676">Redox-active center</keyword>
<dbReference type="Gene3D" id="3.30.1020.10">
    <property type="entry name" value="Antioxidant, Horf6, Chain A, domain2"/>
    <property type="match status" value="1"/>
</dbReference>
<evidence type="ECO:0000256" key="4">
    <source>
        <dbReference type="ARBA" id="ARBA00022862"/>
    </source>
</evidence>
<dbReference type="AlphaFoldDB" id="A0A6P4ZQJ1"/>
<dbReference type="GO" id="GO:0045454">
    <property type="term" value="P:cell redox homeostasis"/>
    <property type="evidence" value="ECO:0007669"/>
    <property type="project" value="TreeGrafter"/>
</dbReference>
<dbReference type="KEGG" id="bbel:109484592"/>
<gene>
    <name evidence="24" type="primary">LOC109484592</name>
</gene>
<evidence type="ECO:0000256" key="20">
    <source>
        <dbReference type="PIRNR" id="PIRNR000239"/>
    </source>
</evidence>
<keyword evidence="5 20" id="KW-0560">Oxidoreductase</keyword>
<dbReference type="Pfam" id="PF00578">
    <property type="entry name" value="AhpC-TSA"/>
    <property type="match status" value="1"/>
</dbReference>
<dbReference type="PANTHER" id="PTHR43503:SF4">
    <property type="entry name" value="PEROXIREDOXIN-6"/>
    <property type="match status" value="1"/>
</dbReference>
<name>A0A6P4ZQJ1_BRABE</name>
<dbReference type="OrthoDB" id="2996783at2759"/>
<dbReference type="EC" id="1.11.1.27" evidence="11"/>
<sequence>MPPLNLGDEMPNVAIVTNEGSMKMHEFMKDSWIILFSHPRDYTPVCTTELGRAANLAPEFKKRGVKMIALSCDDADSHNGWIKDVQSHANHVGDFPYPIIADDSREIAKSLGMIDPDESAGAGMPLTCRAVMIFGPDKRLKLSMLYPATTGRNFTEILRVVDSLQLTATKKVATPVDWKVGDKCMVVPSVKKEEEAGLFPKGVETLSVPSGKGYLRMTPMPE</sequence>
<dbReference type="GeneID" id="109484592"/>
<evidence type="ECO:0000256" key="13">
    <source>
        <dbReference type="ARBA" id="ARBA00026214"/>
    </source>
</evidence>
<comment type="catalytic activity">
    <reaction evidence="1">
        <text>a 1,2-diacyl-sn-glycero-3-phosphocholine + H2O = a 1-acyl-sn-glycero-3-phosphocholine + a fatty acid + H(+)</text>
        <dbReference type="Rhea" id="RHEA:15801"/>
        <dbReference type="ChEBI" id="CHEBI:15377"/>
        <dbReference type="ChEBI" id="CHEBI:15378"/>
        <dbReference type="ChEBI" id="CHEBI:28868"/>
        <dbReference type="ChEBI" id="CHEBI:57643"/>
        <dbReference type="ChEBI" id="CHEBI:58168"/>
        <dbReference type="EC" id="3.1.1.4"/>
    </reaction>
</comment>
<proteinExistence type="inferred from homology"/>